<evidence type="ECO:0000313" key="3">
    <source>
        <dbReference type="Proteomes" id="UP000286134"/>
    </source>
</evidence>
<dbReference type="AlphaFoldDB" id="A0A420I0S9"/>
<dbReference type="Proteomes" id="UP000286134">
    <property type="component" value="Unassembled WGS sequence"/>
</dbReference>
<dbReference type="Gene3D" id="3.20.20.190">
    <property type="entry name" value="Phosphatidylinositol (PI) phosphodiesterase"/>
    <property type="match status" value="1"/>
</dbReference>
<gene>
    <name evidence="2" type="ORF">OnM2_026063</name>
</gene>
<dbReference type="InterPro" id="IPR017946">
    <property type="entry name" value="PLC-like_Pdiesterase_TIM-brl"/>
</dbReference>
<organism evidence="2 3">
    <name type="scientific">Erysiphe neolycopersici</name>
    <dbReference type="NCBI Taxonomy" id="212602"/>
    <lineage>
        <taxon>Eukaryota</taxon>
        <taxon>Fungi</taxon>
        <taxon>Dikarya</taxon>
        <taxon>Ascomycota</taxon>
        <taxon>Pezizomycotina</taxon>
        <taxon>Leotiomycetes</taxon>
        <taxon>Erysiphales</taxon>
        <taxon>Erysiphaceae</taxon>
        <taxon>Erysiphe</taxon>
    </lineage>
</organism>
<dbReference type="EMBL" id="MCFK01002674">
    <property type="protein sequence ID" value="RKF63273.1"/>
    <property type="molecule type" value="Genomic_DNA"/>
</dbReference>
<keyword evidence="3" id="KW-1185">Reference proteome</keyword>
<dbReference type="PANTHER" id="PTHR31571:SF5">
    <property type="entry name" value="ALTERED INHERITANCE OF MITOCHONDRIA PROTEIN 6"/>
    <property type="match status" value="1"/>
</dbReference>
<dbReference type="GO" id="GO:0008081">
    <property type="term" value="F:phosphoric diester hydrolase activity"/>
    <property type="evidence" value="ECO:0007669"/>
    <property type="project" value="InterPro"/>
</dbReference>
<dbReference type="SUPFAM" id="SSF51695">
    <property type="entry name" value="PLC-like phosphodiesterases"/>
    <property type="match status" value="1"/>
</dbReference>
<proteinExistence type="inferred from homology"/>
<dbReference type="STRING" id="212602.A0A420I0S9"/>
<dbReference type="PANTHER" id="PTHR31571">
    <property type="entry name" value="ALTERED INHERITANCE OF MITOCHONDRIA PROTEIN 6"/>
    <property type="match status" value="1"/>
</dbReference>
<evidence type="ECO:0000256" key="1">
    <source>
        <dbReference type="ARBA" id="ARBA00008858"/>
    </source>
</evidence>
<dbReference type="GO" id="GO:0006629">
    <property type="term" value="P:lipid metabolic process"/>
    <property type="evidence" value="ECO:0007669"/>
    <property type="project" value="InterPro"/>
</dbReference>
<name>A0A420I0S9_9PEZI</name>
<protein>
    <submittedName>
        <fullName evidence="2">Altered inheritance of mitochondria protein 6-like protein</fullName>
    </submittedName>
</protein>
<comment type="caution">
    <text evidence="2">The sequence shown here is derived from an EMBL/GenBank/DDBJ whole genome shotgun (WGS) entry which is preliminary data.</text>
</comment>
<accession>A0A420I0S9</accession>
<reference evidence="2 3" key="1">
    <citation type="journal article" date="2018" name="BMC Genomics">
        <title>Comparative genome analyses reveal sequence features reflecting distinct modes of host-adaptation between dicot and monocot powdery mildew.</title>
        <authorList>
            <person name="Wu Y."/>
            <person name="Ma X."/>
            <person name="Pan Z."/>
            <person name="Kale S.D."/>
            <person name="Song Y."/>
            <person name="King H."/>
            <person name="Zhang Q."/>
            <person name="Presley C."/>
            <person name="Deng X."/>
            <person name="Wei C.I."/>
            <person name="Xiao S."/>
        </authorList>
    </citation>
    <scope>NUCLEOTIDE SEQUENCE [LARGE SCALE GENOMIC DNA]</scope>
    <source>
        <strain evidence="2">UMSG2</strain>
    </source>
</reference>
<dbReference type="InterPro" id="IPR051236">
    <property type="entry name" value="HAT_RTT109-like"/>
</dbReference>
<evidence type="ECO:0000313" key="2">
    <source>
        <dbReference type="EMBL" id="RKF63273.1"/>
    </source>
</evidence>
<comment type="similarity">
    <text evidence="1">Belongs to the AIM6 family.</text>
</comment>
<dbReference type="OrthoDB" id="4153866at2759"/>
<sequence>MLNKYPCIDLQPLPFYSALSIGAISVEADVWLLNDTLYVGHELVSLAKSRTLESLYINPILETLRYRNPTYSDLFAQPLPISHNGVYDNDQYQTLYLYIDLKTDGETTWPAVVKALEPLRSRGYLTSTDGHKLKESAITVIGTGATPLNLVEQVTPRDYFYDAPLENLSDPRISNFVSLTSSASFPDNFGPLTDIGLNQTQLQLLKAQLKLAHRKGIKLRYWGQPEWPASTRNDIWRQFMTEGVDFLCVDDLETAAGYGDFW</sequence>